<gene>
    <name evidence="3" type="ORF">EGYM00163_LOCUS35656</name>
</gene>
<name>A0A7S4G3W0_9EUGL</name>
<sequence length="369" mass="41939">MAAMRHRLPMPSTETDRWKKNPPKELLNTYPSGQFKKAGHSTLNTMISDSVWDPMNMQTSGAGRVAGGLNDSVGFMHTQSTAKAAQQQALDEDTLDAWNKGRQAIMQCARNRRALQSMPFETEEPDHWASTYQRSHLNFLPATTQDAADHAFKAELPTRVYKRPMNDDLAAMMSMHGPQPTNHGLSFRERDAAMKDIASLKANLKDAQSRNVFLSKNGTNVQEEGRQLNQTLQRSPGTGYVKALDTTSSTTYGHHDRSFYRDPEQLPVLEMTDEEAAYVRSQMERPRHDGIYHTTNSDTYQDRLAMAEIDTSHRKTHHLDKKAGTRQMPRHEPTRSANNHQNTQRAADICPSQYTTTKMFDNQHFREFS</sequence>
<reference evidence="3" key="1">
    <citation type="submission" date="2021-01" db="EMBL/GenBank/DDBJ databases">
        <authorList>
            <person name="Corre E."/>
            <person name="Pelletier E."/>
            <person name="Niang G."/>
            <person name="Scheremetjew M."/>
            <person name="Finn R."/>
            <person name="Kale V."/>
            <person name="Holt S."/>
            <person name="Cochrane G."/>
            <person name="Meng A."/>
            <person name="Brown T."/>
            <person name="Cohen L."/>
        </authorList>
    </citation>
    <scope>NUCLEOTIDE SEQUENCE</scope>
    <source>
        <strain evidence="3">CCMP1594</strain>
    </source>
</reference>
<feature type="compositionally biased region" description="Basic and acidic residues" evidence="2">
    <location>
        <begin position="14"/>
        <end position="23"/>
    </location>
</feature>
<feature type="region of interest" description="Disordered" evidence="2">
    <location>
        <begin position="1"/>
        <end position="23"/>
    </location>
</feature>
<keyword evidence="1" id="KW-0175">Coiled coil</keyword>
<feature type="region of interest" description="Disordered" evidence="2">
    <location>
        <begin position="311"/>
        <end position="350"/>
    </location>
</feature>
<evidence type="ECO:0000256" key="2">
    <source>
        <dbReference type="SAM" id="MobiDB-lite"/>
    </source>
</evidence>
<evidence type="ECO:0000313" key="3">
    <source>
        <dbReference type="EMBL" id="CAE0824449.1"/>
    </source>
</evidence>
<evidence type="ECO:0000256" key="1">
    <source>
        <dbReference type="SAM" id="Coils"/>
    </source>
</evidence>
<organism evidence="3">
    <name type="scientific">Eutreptiella gymnastica</name>
    <dbReference type="NCBI Taxonomy" id="73025"/>
    <lineage>
        <taxon>Eukaryota</taxon>
        <taxon>Discoba</taxon>
        <taxon>Euglenozoa</taxon>
        <taxon>Euglenida</taxon>
        <taxon>Spirocuta</taxon>
        <taxon>Euglenophyceae</taxon>
        <taxon>Eutreptiales</taxon>
        <taxon>Eutreptiaceae</taxon>
        <taxon>Eutreptiella</taxon>
    </lineage>
</organism>
<proteinExistence type="predicted"/>
<dbReference type="EMBL" id="HBJA01103389">
    <property type="protein sequence ID" value="CAE0824449.1"/>
    <property type="molecule type" value="Transcribed_RNA"/>
</dbReference>
<dbReference type="AlphaFoldDB" id="A0A7S4G3W0"/>
<feature type="compositionally biased region" description="Polar residues" evidence="2">
    <location>
        <begin position="335"/>
        <end position="345"/>
    </location>
</feature>
<feature type="coiled-coil region" evidence="1">
    <location>
        <begin position="190"/>
        <end position="217"/>
    </location>
</feature>
<protein>
    <submittedName>
        <fullName evidence="3">Uncharacterized protein</fullName>
    </submittedName>
</protein>
<accession>A0A7S4G3W0</accession>